<evidence type="ECO:0000256" key="1">
    <source>
        <dbReference type="SAM" id="MobiDB-lite"/>
    </source>
</evidence>
<protein>
    <submittedName>
        <fullName evidence="2">Uncharacterized protein</fullName>
    </submittedName>
</protein>
<proteinExistence type="predicted"/>
<feature type="compositionally biased region" description="Basic residues" evidence="1">
    <location>
        <begin position="18"/>
        <end position="28"/>
    </location>
</feature>
<accession>A0A314LHF6</accession>
<gene>
    <name evidence="2" type="ORF">A4A49_56964</name>
</gene>
<comment type="caution">
    <text evidence="2">The sequence shown here is derived from an EMBL/GenBank/DDBJ whole genome shotgun (WGS) entry which is preliminary data.</text>
</comment>
<name>A0A314LHF6_NICAT</name>
<feature type="non-terminal residue" evidence="2">
    <location>
        <position position="1"/>
    </location>
</feature>
<feature type="non-terminal residue" evidence="2">
    <location>
        <position position="167"/>
    </location>
</feature>
<dbReference type="EMBL" id="MJEQ01000023">
    <property type="protein sequence ID" value="OIT40449.1"/>
    <property type="molecule type" value="Genomic_DNA"/>
</dbReference>
<evidence type="ECO:0000313" key="2">
    <source>
        <dbReference type="EMBL" id="OIT40449.1"/>
    </source>
</evidence>
<sequence>IDGSQPSTGEIPPDLSPKKRLIKAHKPPKPASPNKSPATTNQQRGEAITVARSRLGASKNSQVNSGTKSGIPPRGGRSQSQKALLLQKLAIATEGINPKDQKKISANTKLAGDEMLVGQPGQEGYQIASNHTDISLHPSILYGYQSTSSILKSLNAGSQNVSEAQKN</sequence>
<dbReference type="Proteomes" id="UP000187609">
    <property type="component" value="Unassembled WGS sequence"/>
</dbReference>
<dbReference type="AlphaFoldDB" id="A0A314LHF6"/>
<organism evidence="2 3">
    <name type="scientific">Nicotiana attenuata</name>
    <name type="common">Coyote tobacco</name>
    <dbReference type="NCBI Taxonomy" id="49451"/>
    <lineage>
        <taxon>Eukaryota</taxon>
        <taxon>Viridiplantae</taxon>
        <taxon>Streptophyta</taxon>
        <taxon>Embryophyta</taxon>
        <taxon>Tracheophyta</taxon>
        <taxon>Spermatophyta</taxon>
        <taxon>Magnoliopsida</taxon>
        <taxon>eudicotyledons</taxon>
        <taxon>Gunneridae</taxon>
        <taxon>Pentapetalae</taxon>
        <taxon>asterids</taxon>
        <taxon>lamiids</taxon>
        <taxon>Solanales</taxon>
        <taxon>Solanaceae</taxon>
        <taxon>Nicotianoideae</taxon>
        <taxon>Nicotianeae</taxon>
        <taxon>Nicotiana</taxon>
    </lineage>
</organism>
<evidence type="ECO:0000313" key="3">
    <source>
        <dbReference type="Proteomes" id="UP000187609"/>
    </source>
</evidence>
<reference evidence="2" key="1">
    <citation type="submission" date="2016-11" db="EMBL/GenBank/DDBJ databases">
        <title>The genome of Nicotiana attenuata.</title>
        <authorList>
            <person name="Xu S."/>
            <person name="Brockmoeller T."/>
            <person name="Gaquerel E."/>
            <person name="Navarro A."/>
            <person name="Kuhl H."/>
            <person name="Gase K."/>
            <person name="Ling Z."/>
            <person name="Zhou W."/>
            <person name="Kreitzer C."/>
            <person name="Stanke M."/>
            <person name="Tang H."/>
            <person name="Lyons E."/>
            <person name="Pandey P."/>
            <person name="Pandey S.P."/>
            <person name="Timmermann B."/>
            <person name="Baldwin I.T."/>
        </authorList>
    </citation>
    <scope>NUCLEOTIDE SEQUENCE [LARGE SCALE GENOMIC DNA]</scope>
    <source>
        <strain evidence="2">UT</strain>
    </source>
</reference>
<dbReference type="Gramene" id="OIT40449">
    <property type="protein sequence ID" value="OIT40449"/>
    <property type="gene ID" value="A4A49_56964"/>
</dbReference>
<keyword evidence="3" id="KW-1185">Reference proteome</keyword>
<feature type="compositionally biased region" description="Polar residues" evidence="1">
    <location>
        <begin position="58"/>
        <end position="68"/>
    </location>
</feature>
<feature type="region of interest" description="Disordered" evidence="1">
    <location>
        <begin position="1"/>
        <end position="82"/>
    </location>
</feature>